<dbReference type="EMBL" id="CAJVPP010000975">
    <property type="protein sequence ID" value="CAG8525740.1"/>
    <property type="molecule type" value="Genomic_DNA"/>
</dbReference>
<sequence>MNKKFDNITDMVNIVNTVDVMDAVDVMDIMNITDTIDTIDALELFVVHGVQIGGGSKDAYRKLTFELRRVKTILKSQIFIINMLAMSFIFVAKVNATIHKFHHELTLDEEDTGLLLRRLYDKKIEDPQ</sequence>
<comment type="caution">
    <text evidence="2">The sequence shown here is derived from an EMBL/GenBank/DDBJ whole genome shotgun (WGS) entry which is preliminary data.</text>
</comment>
<name>A0A9N9ADJ6_FUNMO</name>
<dbReference type="AlphaFoldDB" id="A0A9N9ADJ6"/>
<evidence type="ECO:0000256" key="1">
    <source>
        <dbReference type="SAM" id="Phobius"/>
    </source>
</evidence>
<feature type="transmembrane region" description="Helical" evidence="1">
    <location>
        <begin position="78"/>
        <end position="98"/>
    </location>
</feature>
<keyword evidence="1" id="KW-1133">Transmembrane helix</keyword>
<evidence type="ECO:0000313" key="2">
    <source>
        <dbReference type="EMBL" id="CAG8525740.1"/>
    </source>
</evidence>
<organism evidence="2 3">
    <name type="scientific">Funneliformis mosseae</name>
    <name type="common">Endomycorrhizal fungus</name>
    <name type="synonym">Glomus mosseae</name>
    <dbReference type="NCBI Taxonomy" id="27381"/>
    <lineage>
        <taxon>Eukaryota</taxon>
        <taxon>Fungi</taxon>
        <taxon>Fungi incertae sedis</taxon>
        <taxon>Mucoromycota</taxon>
        <taxon>Glomeromycotina</taxon>
        <taxon>Glomeromycetes</taxon>
        <taxon>Glomerales</taxon>
        <taxon>Glomeraceae</taxon>
        <taxon>Funneliformis</taxon>
    </lineage>
</organism>
<keyword evidence="1" id="KW-0812">Transmembrane</keyword>
<protein>
    <submittedName>
        <fullName evidence="2">15226_t:CDS:1</fullName>
    </submittedName>
</protein>
<gene>
    <name evidence="2" type="ORF">FMOSSE_LOCUS5257</name>
</gene>
<evidence type="ECO:0000313" key="3">
    <source>
        <dbReference type="Proteomes" id="UP000789375"/>
    </source>
</evidence>
<reference evidence="2" key="1">
    <citation type="submission" date="2021-06" db="EMBL/GenBank/DDBJ databases">
        <authorList>
            <person name="Kallberg Y."/>
            <person name="Tangrot J."/>
            <person name="Rosling A."/>
        </authorList>
    </citation>
    <scope>NUCLEOTIDE SEQUENCE</scope>
    <source>
        <strain evidence="2">87-6 pot B 2015</strain>
    </source>
</reference>
<accession>A0A9N9ADJ6</accession>
<dbReference type="Proteomes" id="UP000789375">
    <property type="component" value="Unassembled WGS sequence"/>
</dbReference>
<keyword evidence="1" id="KW-0472">Membrane</keyword>
<keyword evidence="3" id="KW-1185">Reference proteome</keyword>
<proteinExistence type="predicted"/>